<dbReference type="InterPro" id="IPR058649">
    <property type="entry name" value="CzcB_C"/>
</dbReference>
<accession>A0A3D4V6D6</accession>
<keyword evidence="4" id="KW-0472">Membrane</keyword>
<evidence type="ECO:0000313" key="8">
    <source>
        <dbReference type="EMBL" id="HCT56312.1"/>
    </source>
</evidence>
<name>A0A3D4V6D6_9BACT</name>
<dbReference type="SUPFAM" id="SSF111369">
    <property type="entry name" value="HlyD-like secretion proteins"/>
    <property type="match status" value="1"/>
</dbReference>
<feature type="transmembrane region" description="Helical" evidence="4">
    <location>
        <begin position="18"/>
        <end position="36"/>
    </location>
</feature>
<dbReference type="PANTHER" id="PTHR30097:SF15">
    <property type="entry name" value="CATION EFFLUX SYSTEM PROTEIN CUSB"/>
    <property type="match status" value="1"/>
</dbReference>
<evidence type="ECO:0000256" key="2">
    <source>
        <dbReference type="ARBA" id="ARBA00022448"/>
    </source>
</evidence>
<sequence length="461" mass="49467">MNREEGHGTPRRIAPWRMAIYSAVVAATVGGVYFATRDASAPTPMAADHNHGAAAGAQNASPVMLPPEQAQRIGVTYAVATVGALEREVRTVGQITYDETRLHVITPKIDGYVERLLVNATGQPVEMGQALLTIYSPMLVQAQEELLLAKRLTRDVAAASTDAQRSAADLLESSRRRLAYWDIPATEIAAIEETGTVRRTLTLRSPAAGYVLEKNVVAGQRIMAGEALYQVADLRRVWVEGEVFEQDLAQVRIGQMVHADFQALPGDHRMGRIGYVYPTISPETRTVRVRVVLANADLQLKPGMYATLRIVGGARTQALTVPRGAVLSTGERHVVFVREGNGQLAPREVALGLTNDTRVEVLRGLSAGDTVVASATFLVDAESNLGKALGGMGNMPGMEMSTPPASLPMTSTPRIPPPPRPTKPTRDPMADMPGMDHSAHVAPKAKSATPPRASHDGQIKP</sequence>
<keyword evidence="4" id="KW-0812">Transmembrane</keyword>
<dbReference type="InterPro" id="IPR051909">
    <property type="entry name" value="MFP_Cation_Efflux"/>
</dbReference>
<dbReference type="InterPro" id="IPR058792">
    <property type="entry name" value="Beta-barrel_RND_2"/>
</dbReference>
<dbReference type="InterPro" id="IPR058790">
    <property type="entry name" value="BSH_CusB"/>
</dbReference>
<dbReference type="Gene3D" id="2.40.420.20">
    <property type="match status" value="1"/>
</dbReference>
<dbReference type="Pfam" id="PF25919">
    <property type="entry name" value="BSH_CusB"/>
    <property type="match status" value="1"/>
</dbReference>
<keyword evidence="4" id="KW-1133">Transmembrane helix</keyword>
<dbReference type="FunFam" id="2.40.30.170:FF:000010">
    <property type="entry name" value="Efflux RND transporter periplasmic adaptor subunit"/>
    <property type="match status" value="1"/>
</dbReference>
<dbReference type="GO" id="GO:0046914">
    <property type="term" value="F:transition metal ion binding"/>
    <property type="evidence" value="ECO:0007669"/>
    <property type="project" value="TreeGrafter"/>
</dbReference>
<dbReference type="InterPro" id="IPR006143">
    <property type="entry name" value="RND_pump_MFP"/>
</dbReference>
<feature type="domain" description="CusB-like barrel-sandwich hybrid" evidence="5">
    <location>
        <begin position="103"/>
        <end position="232"/>
    </location>
</feature>
<reference evidence="8 9" key="1">
    <citation type="journal article" date="2018" name="Nat. Biotechnol.">
        <title>A standardized bacterial taxonomy based on genome phylogeny substantially revises the tree of life.</title>
        <authorList>
            <person name="Parks D.H."/>
            <person name="Chuvochina M."/>
            <person name="Waite D.W."/>
            <person name="Rinke C."/>
            <person name="Skarshewski A."/>
            <person name="Chaumeil P.A."/>
            <person name="Hugenholtz P."/>
        </authorList>
    </citation>
    <scope>NUCLEOTIDE SEQUENCE [LARGE SCALE GENOMIC DNA]</scope>
    <source>
        <strain evidence="8">UBA8844</strain>
    </source>
</reference>
<feature type="domain" description="CzcB-like C-terminal circularly permuted SH3-like" evidence="7">
    <location>
        <begin position="319"/>
        <end position="379"/>
    </location>
</feature>
<protein>
    <submittedName>
        <fullName evidence="8">Efflux RND transporter periplasmic adaptor subunit</fullName>
    </submittedName>
</protein>
<organism evidence="8 9">
    <name type="scientific">Gemmatimonas aurantiaca</name>
    <dbReference type="NCBI Taxonomy" id="173480"/>
    <lineage>
        <taxon>Bacteria</taxon>
        <taxon>Pseudomonadati</taxon>
        <taxon>Gemmatimonadota</taxon>
        <taxon>Gemmatimonadia</taxon>
        <taxon>Gemmatimonadales</taxon>
        <taxon>Gemmatimonadaceae</taxon>
        <taxon>Gemmatimonas</taxon>
    </lineage>
</organism>
<gene>
    <name evidence="8" type="ORF">DGD08_03775</name>
</gene>
<dbReference type="GO" id="GO:0016020">
    <property type="term" value="C:membrane"/>
    <property type="evidence" value="ECO:0007669"/>
    <property type="project" value="InterPro"/>
</dbReference>
<evidence type="ECO:0000259" key="6">
    <source>
        <dbReference type="Pfam" id="PF25954"/>
    </source>
</evidence>
<dbReference type="GO" id="GO:0030288">
    <property type="term" value="C:outer membrane-bounded periplasmic space"/>
    <property type="evidence" value="ECO:0007669"/>
    <property type="project" value="TreeGrafter"/>
</dbReference>
<evidence type="ECO:0000259" key="7">
    <source>
        <dbReference type="Pfam" id="PF25975"/>
    </source>
</evidence>
<dbReference type="Pfam" id="PF25975">
    <property type="entry name" value="CzcB_C"/>
    <property type="match status" value="1"/>
</dbReference>
<dbReference type="EMBL" id="DPIY01000004">
    <property type="protein sequence ID" value="HCT56312.1"/>
    <property type="molecule type" value="Genomic_DNA"/>
</dbReference>
<dbReference type="PANTHER" id="PTHR30097">
    <property type="entry name" value="CATION EFFLUX SYSTEM PROTEIN CUSB"/>
    <property type="match status" value="1"/>
</dbReference>
<evidence type="ECO:0000259" key="5">
    <source>
        <dbReference type="Pfam" id="PF25919"/>
    </source>
</evidence>
<keyword evidence="2" id="KW-0813">Transport</keyword>
<feature type="domain" description="CusB-like beta-barrel" evidence="6">
    <location>
        <begin position="236"/>
        <end position="311"/>
    </location>
</feature>
<comment type="similarity">
    <text evidence="1">Belongs to the membrane fusion protein (MFP) (TC 8.A.1) family.</text>
</comment>
<dbReference type="GO" id="GO:0015679">
    <property type="term" value="P:plasma membrane copper ion transport"/>
    <property type="evidence" value="ECO:0007669"/>
    <property type="project" value="TreeGrafter"/>
</dbReference>
<dbReference type="GO" id="GO:0060003">
    <property type="term" value="P:copper ion export"/>
    <property type="evidence" value="ECO:0007669"/>
    <property type="project" value="TreeGrafter"/>
</dbReference>
<proteinExistence type="inferred from homology"/>
<dbReference type="AlphaFoldDB" id="A0A3D4V6D6"/>
<comment type="caution">
    <text evidence="8">The sequence shown here is derived from an EMBL/GenBank/DDBJ whole genome shotgun (WGS) entry which is preliminary data.</text>
</comment>
<feature type="region of interest" description="Disordered" evidence="3">
    <location>
        <begin position="397"/>
        <end position="461"/>
    </location>
</feature>
<dbReference type="Pfam" id="PF25954">
    <property type="entry name" value="Beta-barrel_RND_2"/>
    <property type="match status" value="1"/>
</dbReference>
<evidence type="ECO:0000256" key="1">
    <source>
        <dbReference type="ARBA" id="ARBA00009477"/>
    </source>
</evidence>
<evidence type="ECO:0000256" key="4">
    <source>
        <dbReference type="SAM" id="Phobius"/>
    </source>
</evidence>
<evidence type="ECO:0000313" key="9">
    <source>
        <dbReference type="Proteomes" id="UP000264071"/>
    </source>
</evidence>
<dbReference type="Proteomes" id="UP000264071">
    <property type="component" value="Unassembled WGS sequence"/>
</dbReference>
<dbReference type="GO" id="GO:0022857">
    <property type="term" value="F:transmembrane transporter activity"/>
    <property type="evidence" value="ECO:0007669"/>
    <property type="project" value="InterPro"/>
</dbReference>
<dbReference type="NCBIfam" id="TIGR01730">
    <property type="entry name" value="RND_mfp"/>
    <property type="match status" value="1"/>
</dbReference>
<dbReference type="Gene3D" id="2.40.30.170">
    <property type="match status" value="1"/>
</dbReference>
<evidence type="ECO:0000256" key="3">
    <source>
        <dbReference type="SAM" id="MobiDB-lite"/>
    </source>
</evidence>